<feature type="transmembrane region" description="Helical" evidence="1">
    <location>
        <begin position="69"/>
        <end position="92"/>
    </location>
</feature>
<comment type="caution">
    <text evidence="3">The sequence shown here is derived from an EMBL/GenBank/DDBJ whole genome shotgun (WGS) entry which is preliminary data.</text>
</comment>
<feature type="transmembrane region" description="Helical" evidence="1">
    <location>
        <begin position="104"/>
        <end position="125"/>
    </location>
</feature>
<protein>
    <submittedName>
        <fullName evidence="3">Type II CAAX endopeptidase family protein</fullName>
    </submittedName>
</protein>
<dbReference type="EMBL" id="BAAAEU010000005">
    <property type="protein sequence ID" value="GAA0709642.1"/>
    <property type="molecule type" value="Genomic_DNA"/>
</dbReference>
<evidence type="ECO:0000256" key="1">
    <source>
        <dbReference type="SAM" id="Phobius"/>
    </source>
</evidence>
<dbReference type="InterPro" id="IPR003675">
    <property type="entry name" value="Rce1/LyrA-like_dom"/>
</dbReference>
<feature type="domain" description="CAAX prenyl protease 2/Lysostaphin resistance protein A-like" evidence="2">
    <location>
        <begin position="186"/>
        <end position="294"/>
    </location>
</feature>
<feature type="transmembrane region" description="Helical" evidence="1">
    <location>
        <begin position="12"/>
        <end position="29"/>
    </location>
</feature>
<name>A0ABN1IEH6_9GAMM</name>
<reference evidence="3 4" key="1">
    <citation type="journal article" date="2019" name="Int. J. Syst. Evol. Microbiol.">
        <title>The Global Catalogue of Microorganisms (GCM) 10K type strain sequencing project: providing services to taxonomists for standard genome sequencing and annotation.</title>
        <authorList>
            <consortium name="The Broad Institute Genomics Platform"/>
            <consortium name="The Broad Institute Genome Sequencing Center for Infectious Disease"/>
            <person name="Wu L."/>
            <person name="Ma J."/>
        </authorList>
    </citation>
    <scope>NUCLEOTIDE SEQUENCE [LARGE SCALE GENOMIC DNA]</scope>
    <source>
        <strain evidence="3 4">JCM 15421</strain>
    </source>
</reference>
<dbReference type="Proteomes" id="UP001501523">
    <property type="component" value="Unassembled WGS sequence"/>
</dbReference>
<keyword evidence="4" id="KW-1185">Reference proteome</keyword>
<keyword evidence="1" id="KW-0472">Membrane</keyword>
<sequence length="311" mass="33082">MFSSSRTNGIGAMLGYVGCYVAALIYLSVSGGEGAWLDALVSFAILGVAFPALAVLLTRKIRLPELRSAAPAATGMVIYLAVFALVVLGFGFTAIHREVQAEPLLSITLLVIKLMTMVAVPALILGMLTGGMRDWFAPRWHTQRLWLPLVGIGVAMLMFEAIFGRGLMTLSALHAAPTVLVWAVPACFVWLSLEVGITEEFLFRVALQSSLADRLRSPVAGVVIAALLFGLAHAPGLYLRGSAGAEGVDTPVSISWAMAYSVAVISPSGILFGVLWARTRSFALIIVLHALTDLLPNVAPFLQGWIRHAAA</sequence>
<gene>
    <name evidence="3" type="ORF">GCM10009105_10210</name>
</gene>
<organism evidence="3 4">
    <name type="scientific">Dokdonella soli</name>
    <dbReference type="NCBI Taxonomy" id="529810"/>
    <lineage>
        <taxon>Bacteria</taxon>
        <taxon>Pseudomonadati</taxon>
        <taxon>Pseudomonadota</taxon>
        <taxon>Gammaproteobacteria</taxon>
        <taxon>Lysobacterales</taxon>
        <taxon>Rhodanobacteraceae</taxon>
        <taxon>Dokdonella</taxon>
    </lineage>
</organism>
<feature type="transmembrane region" description="Helical" evidence="1">
    <location>
        <begin position="258"/>
        <end position="277"/>
    </location>
</feature>
<feature type="transmembrane region" description="Helical" evidence="1">
    <location>
        <begin position="35"/>
        <end position="57"/>
    </location>
</feature>
<feature type="transmembrane region" description="Helical" evidence="1">
    <location>
        <begin position="218"/>
        <end position="238"/>
    </location>
</feature>
<proteinExistence type="predicted"/>
<keyword evidence="1" id="KW-1133">Transmembrane helix</keyword>
<dbReference type="RefSeq" id="WP_343787856.1">
    <property type="nucleotide sequence ID" value="NZ_BAAAEU010000005.1"/>
</dbReference>
<feature type="transmembrane region" description="Helical" evidence="1">
    <location>
        <begin position="145"/>
        <end position="167"/>
    </location>
</feature>
<evidence type="ECO:0000313" key="4">
    <source>
        <dbReference type="Proteomes" id="UP001501523"/>
    </source>
</evidence>
<keyword evidence="1" id="KW-0812">Transmembrane</keyword>
<feature type="transmembrane region" description="Helical" evidence="1">
    <location>
        <begin position="179"/>
        <end position="197"/>
    </location>
</feature>
<dbReference type="Pfam" id="PF02517">
    <property type="entry name" value="Rce1-like"/>
    <property type="match status" value="1"/>
</dbReference>
<accession>A0ABN1IEH6</accession>
<evidence type="ECO:0000259" key="2">
    <source>
        <dbReference type="Pfam" id="PF02517"/>
    </source>
</evidence>
<evidence type="ECO:0000313" key="3">
    <source>
        <dbReference type="EMBL" id="GAA0709642.1"/>
    </source>
</evidence>